<dbReference type="SUPFAM" id="SSF55874">
    <property type="entry name" value="ATPase domain of HSP90 chaperone/DNA topoisomerase II/histidine kinase"/>
    <property type="match status" value="1"/>
</dbReference>
<keyword evidence="2" id="KW-1185">Reference proteome</keyword>
<proteinExistence type="predicted"/>
<comment type="caution">
    <text evidence="1">The sequence shown here is derived from an EMBL/GenBank/DDBJ whole genome shotgun (WGS) entry which is preliminary data.</text>
</comment>
<name>A0ABQ0J5W6_9VIBR</name>
<dbReference type="GO" id="GO:0016301">
    <property type="term" value="F:kinase activity"/>
    <property type="evidence" value="ECO:0007669"/>
    <property type="project" value="UniProtKB-KW"/>
</dbReference>
<dbReference type="Proteomes" id="UP000029223">
    <property type="component" value="Unassembled WGS sequence"/>
</dbReference>
<dbReference type="Gene3D" id="3.30.565.10">
    <property type="entry name" value="Histidine kinase-like ATPase, C-terminal domain"/>
    <property type="match status" value="1"/>
</dbReference>
<evidence type="ECO:0000313" key="2">
    <source>
        <dbReference type="Proteomes" id="UP000029223"/>
    </source>
</evidence>
<evidence type="ECO:0000313" key="1">
    <source>
        <dbReference type="EMBL" id="GAL24159.1"/>
    </source>
</evidence>
<protein>
    <submittedName>
        <fullName evidence="1">Osmolarity sensory histidine kinase EnvZ</fullName>
    </submittedName>
</protein>
<dbReference type="EMBL" id="BBMS01000003">
    <property type="protein sequence ID" value="GAL24159.1"/>
    <property type="molecule type" value="Genomic_DNA"/>
</dbReference>
<accession>A0ABQ0J5W6</accession>
<gene>
    <name evidence="1" type="ORF">JCM19239_3862</name>
</gene>
<organism evidence="1 2">
    <name type="scientific">Vibrio variabilis</name>
    <dbReference type="NCBI Taxonomy" id="990271"/>
    <lineage>
        <taxon>Bacteria</taxon>
        <taxon>Pseudomonadati</taxon>
        <taxon>Pseudomonadota</taxon>
        <taxon>Gammaproteobacteria</taxon>
        <taxon>Vibrionales</taxon>
        <taxon>Vibrionaceae</taxon>
        <taxon>Vibrio</taxon>
    </lineage>
</organism>
<sequence length="54" mass="5805">MGLAIVKRIISQHHGSVSITNRSGGGLKAQVSFPVPKATKSFSQPDLNRSRKES</sequence>
<reference evidence="2" key="1">
    <citation type="submission" date="2014-09" db="EMBL/GenBank/DDBJ databases">
        <title>Vibrio variabilis JCM 19239. (C206) whole genome shotgun sequence.</title>
        <authorList>
            <person name="Sawabe T."/>
            <person name="Meirelles P."/>
            <person name="Nakanishi M."/>
            <person name="Sayaka M."/>
            <person name="Hattori M."/>
            <person name="Ohkuma M."/>
        </authorList>
    </citation>
    <scope>NUCLEOTIDE SEQUENCE [LARGE SCALE GENOMIC DNA]</scope>
    <source>
        <strain evidence="2">JCM 19239</strain>
    </source>
</reference>
<reference evidence="2" key="2">
    <citation type="submission" date="2014-09" db="EMBL/GenBank/DDBJ databases">
        <authorList>
            <consortium name="NBRP consortium"/>
            <person name="Sawabe T."/>
            <person name="Meirelles P."/>
            <person name="Nakanishi M."/>
            <person name="Sayaka M."/>
            <person name="Hattori M."/>
            <person name="Ohkuma M."/>
        </authorList>
    </citation>
    <scope>NUCLEOTIDE SEQUENCE [LARGE SCALE GENOMIC DNA]</scope>
    <source>
        <strain evidence="2">JCM 19239</strain>
    </source>
</reference>
<dbReference type="InterPro" id="IPR036890">
    <property type="entry name" value="HATPase_C_sf"/>
</dbReference>
<keyword evidence="1" id="KW-0808">Transferase</keyword>
<keyword evidence="1" id="KW-0418">Kinase</keyword>